<evidence type="ECO:0000256" key="3">
    <source>
        <dbReference type="SAM" id="SignalP"/>
    </source>
</evidence>
<sequence>MFPVILLVTLLYHGVDSNVLDYLSYVDVALLIHSTTTEAPTTTESIDLALGGTPENGFVVDYTAAPYLEFAETNSGECEDDAKNDCTVPKKRKLCNDKVYLSLMKKYCKKTCRFCGDQQNGQPQPVATTTECKEDTTTDCQKPEVRRLCDNAAYHRLMMLKCAKTCGCGTTVNTPSTPSTPTTASTPTTDSTASTPTTPTTPTEGTTDTSASTKSLDDCD</sequence>
<evidence type="ECO:0000313" key="5">
    <source>
        <dbReference type="EMBL" id="CAD5208706.1"/>
    </source>
</evidence>
<dbReference type="EMBL" id="CAJFCV020000001">
    <property type="protein sequence ID" value="CAG9082570.1"/>
    <property type="molecule type" value="Genomic_DNA"/>
</dbReference>
<evidence type="ECO:0000256" key="2">
    <source>
        <dbReference type="SAM" id="MobiDB-lite"/>
    </source>
</evidence>
<protein>
    <submittedName>
        <fullName evidence="5">(pine wood nematode) hypothetical protein</fullName>
    </submittedName>
</protein>
<dbReference type="Pfam" id="PF01549">
    <property type="entry name" value="ShK"/>
    <property type="match status" value="2"/>
</dbReference>
<feature type="domain" description="ShKT" evidence="4">
    <location>
        <begin position="78"/>
        <end position="115"/>
    </location>
</feature>
<dbReference type="PANTHER" id="PTHR46219">
    <property type="entry name" value="PROTEIN CBG11138"/>
    <property type="match status" value="1"/>
</dbReference>
<dbReference type="PROSITE" id="PS51670">
    <property type="entry name" value="SHKT"/>
    <property type="match status" value="1"/>
</dbReference>
<gene>
    <name evidence="5" type="ORF">BXYJ_LOCUS942</name>
</gene>
<dbReference type="Proteomes" id="UP000659654">
    <property type="component" value="Unassembled WGS sequence"/>
</dbReference>
<dbReference type="PANTHER" id="PTHR46219:SF5">
    <property type="entry name" value="SHKT DOMAIN-CONTAINING PROTEIN"/>
    <property type="match status" value="1"/>
</dbReference>
<comment type="caution">
    <text evidence="1">Lacks conserved residue(s) required for the propagation of feature annotation.</text>
</comment>
<dbReference type="Proteomes" id="UP000582659">
    <property type="component" value="Unassembled WGS sequence"/>
</dbReference>
<dbReference type="AlphaFoldDB" id="A0A1I7S5X5"/>
<feature type="compositionally biased region" description="Low complexity" evidence="2">
    <location>
        <begin position="174"/>
        <end position="213"/>
    </location>
</feature>
<keyword evidence="7" id="KW-1185">Reference proteome</keyword>
<feature type="chain" id="PRO_5035399738" evidence="3">
    <location>
        <begin position="18"/>
        <end position="220"/>
    </location>
</feature>
<dbReference type="SMART" id="SM00254">
    <property type="entry name" value="ShKT"/>
    <property type="match status" value="2"/>
</dbReference>
<evidence type="ECO:0000256" key="1">
    <source>
        <dbReference type="PROSITE-ProRule" id="PRU01005"/>
    </source>
</evidence>
<evidence type="ECO:0000313" key="6">
    <source>
        <dbReference type="Proteomes" id="UP000095284"/>
    </source>
</evidence>
<feature type="signal peptide" evidence="3">
    <location>
        <begin position="1"/>
        <end position="17"/>
    </location>
</feature>
<accession>A0A1I7S5X5</accession>
<keyword evidence="3" id="KW-0732">Signal</keyword>
<evidence type="ECO:0000313" key="8">
    <source>
        <dbReference type="WBParaSite" id="BXY_0841100.1"/>
    </source>
</evidence>
<dbReference type="EMBL" id="CAJFDI010000001">
    <property type="protein sequence ID" value="CAD5208706.1"/>
    <property type="molecule type" value="Genomic_DNA"/>
</dbReference>
<evidence type="ECO:0000313" key="7">
    <source>
        <dbReference type="Proteomes" id="UP000659654"/>
    </source>
</evidence>
<dbReference type="Gene3D" id="1.10.10.1940">
    <property type="match status" value="2"/>
</dbReference>
<evidence type="ECO:0000259" key="4">
    <source>
        <dbReference type="PROSITE" id="PS51670"/>
    </source>
</evidence>
<organism evidence="6 8">
    <name type="scientific">Bursaphelenchus xylophilus</name>
    <name type="common">Pinewood nematode worm</name>
    <name type="synonym">Aphelenchoides xylophilus</name>
    <dbReference type="NCBI Taxonomy" id="6326"/>
    <lineage>
        <taxon>Eukaryota</taxon>
        <taxon>Metazoa</taxon>
        <taxon>Ecdysozoa</taxon>
        <taxon>Nematoda</taxon>
        <taxon>Chromadorea</taxon>
        <taxon>Rhabditida</taxon>
        <taxon>Tylenchina</taxon>
        <taxon>Tylenchomorpha</taxon>
        <taxon>Aphelenchoidea</taxon>
        <taxon>Aphelenchoididae</taxon>
        <taxon>Bursaphelenchus</taxon>
    </lineage>
</organism>
<name>A0A1I7S5X5_BURXY</name>
<proteinExistence type="predicted"/>
<feature type="region of interest" description="Disordered" evidence="2">
    <location>
        <begin position="174"/>
        <end position="220"/>
    </location>
</feature>
<dbReference type="Proteomes" id="UP000095284">
    <property type="component" value="Unplaced"/>
</dbReference>
<dbReference type="WBParaSite" id="BXY_0841100.1">
    <property type="protein sequence ID" value="BXY_0841100.1"/>
    <property type="gene ID" value="BXY_0841100"/>
</dbReference>
<dbReference type="InterPro" id="IPR003582">
    <property type="entry name" value="ShKT_dom"/>
</dbReference>
<reference evidence="5" key="2">
    <citation type="submission" date="2020-09" db="EMBL/GenBank/DDBJ databases">
        <authorList>
            <person name="Kikuchi T."/>
        </authorList>
    </citation>
    <scope>NUCLEOTIDE SEQUENCE</scope>
    <source>
        <strain evidence="5">Ka4C1</strain>
    </source>
</reference>
<reference evidence="8" key="1">
    <citation type="submission" date="2016-11" db="UniProtKB">
        <authorList>
            <consortium name="WormBaseParasite"/>
        </authorList>
    </citation>
    <scope>IDENTIFICATION</scope>
</reference>